<dbReference type="Proteomes" id="UP000204280">
    <property type="component" value="Segment"/>
</dbReference>
<organism evidence="1 2">
    <name type="scientific">Citrobacter phage Merlin</name>
    <dbReference type="NCBI Taxonomy" id="1675602"/>
    <lineage>
        <taxon>Viruses</taxon>
        <taxon>Duplodnaviria</taxon>
        <taxon>Heunggongvirae</taxon>
        <taxon>Uroviricota</taxon>
        <taxon>Caudoviricetes</taxon>
        <taxon>Pantevenvirales</taxon>
        <taxon>Straboviridae</taxon>
        <taxon>Tevenvirinae</taxon>
        <taxon>Moonvirus</taxon>
        <taxon>Moonvirus merlin</taxon>
    </lineage>
</organism>
<evidence type="ECO:0000313" key="2">
    <source>
        <dbReference type="Proteomes" id="UP000204280"/>
    </source>
</evidence>
<dbReference type="RefSeq" id="YP_009203950.1">
    <property type="nucleotide sequence ID" value="NC_028857.1"/>
</dbReference>
<proteinExistence type="predicted"/>
<name>A0A0K1LMX2_9CAUD</name>
<keyword evidence="2" id="KW-1185">Reference proteome</keyword>
<dbReference type="GeneID" id="26648161"/>
<gene>
    <name evidence="1" type="ORF">CPT_Merlin236</name>
</gene>
<accession>A0A0K1LMX2</accession>
<dbReference type="OrthoDB" id="26966at10239"/>
<evidence type="ECO:0000313" key="1">
    <source>
        <dbReference type="EMBL" id="AKU43882.1"/>
    </source>
</evidence>
<dbReference type="EMBL" id="KT001915">
    <property type="protein sequence ID" value="AKU43882.1"/>
    <property type="molecule type" value="Genomic_DNA"/>
</dbReference>
<evidence type="ECO:0008006" key="3">
    <source>
        <dbReference type="Google" id="ProtNLM"/>
    </source>
</evidence>
<sequence>MKARLVQTTGLSSYGDINISYAVEYKKGFFSKWKTLYQTDYVDSTDEVRTTDRRSKCEKLLKALKERGAHKIKTVIGE</sequence>
<reference evidence="1 2" key="1">
    <citation type="journal article" date="2015" name="Genome Announc.">
        <title>Complete Genome Sequence of Citrobacter freundii Myophage Merlin.</title>
        <authorList>
            <person name="LeSage K.C."/>
            <person name="Hargrove E.C."/>
            <person name="Cahill J.L."/>
            <person name="Rasche E.S."/>
            <person name="Kuty Everett G.F."/>
        </authorList>
    </citation>
    <scope>NUCLEOTIDE SEQUENCE [LARGE SCALE GENOMIC DNA]</scope>
</reference>
<dbReference type="KEGG" id="vg:26648161"/>
<protein>
    <recommendedName>
        <fullName evidence="3">Tail fibers protein</fullName>
    </recommendedName>
</protein>